<feature type="region of interest" description="Disordered" evidence="2">
    <location>
        <begin position="217"/>
        <end position="242"/>
    </location>
</feature>
<dbReference type="InterPro" id="IPR032466">
    <property type="entry name" value="Metal_Hydrolase"/>
</dbReference>
<reference evidence="4 5" key="2">
    <citation type="journal article" date="2019" name="G3 (Bethesda)">
        <title>Hybrid Assembly of the Genome of the Entomopathogenic Nematode Steinernema carpocapsae Identifies the X-Chromosome.</title>
        <authorList>
            <person name="Serra L."/>
            <person name="Macchietto M."/>
            <person name="Macias-Munoz A."/>
            <person name="McGill C.J."/>
            <person name="Rodriguez I.M."/>
            <person name="Rodriguez B."/>
            <person name="Murad R."/>
            <person name="Mortazavi A."/>
        </authorList>
    </citation>
    <scope>NUCLEOTIDE SEQUENCE [LARGE SCALE GENOMIC DNA]</scope>
    <source>
        <strain evidence="4 5">ALL</strain>
    </source>
</reference>
<feature type="compositionally biased region" description="Polar residues" evidence="2">
    <location>
        <begin position="395"/>
        <end position="405"/>
    </location>
</feature>
<dbReference type="SUPFAM" id="SSF51338">
    <property type="entry name" value="Composite domain of metallo-dependent hydrolases"/>
    <property type="match status" value="2"/>
</dbReference>
<feature type="compositionally biased region" description="Basic and acidic residues" evidence="2">
    <location>
        <begin position="406"/>
        <end position="415"/>
    </location>
</feature>
<feature type="compositionally biased region" description="Basic and acidic residues" evidence="2">
    <location>
        <begin position="377"/>
        <end position="391"/>
    </location>
</feature>
<evidence type="ECO:0000259" key="3">
    <source>
        <dbReference type="Pfam" id="PF01979"/>
    </source>
</evidence>
<dbReference type="GO" id="GO:0005829">
    <property type="term" value="C:cytosol"/>
    <property type="evidence" value="ECO:0007669"/>
    <property type="project" value="TreeGrafter"/>
</dbReference>
<dbReference type="Pfam" id="PF01979">
    <property type="entry name" value="Amidohydro_1"/>
    <property type="match status" value="1"/>
</dbReference>
<reference evidence="4 5" key="1">
    <citation type="journal article" date="2015" name="Genome Biol.">
        <title>Comparative genomics of Steinernema reveals deeply conserved gene regulatory networks.</title>
        <authorList>
            <person name="Dillman A.R."/>
            <person name="Macchietto M."/>
            <person name="Porter C.F."/>
            <person name="Rogers A."/>
            <person name="Williams B."/>
            <person name="Antoshechkin I."/>
            <person name="Lee M.M."/>
            <person name="Goodwin Z."/>
            <person name="Lu X."/>
            <person name="Lewis E.E."/>
            <person name="Goodrich-Blair H."/>
            <person name="Stock S.P."/>
            <person name="Adams B.J."/>
            <person name="Sternberg P.W."/>
            <person name="Mortazavi A."/>
        </authorList>
    </citation>
    <scope>NUCLEOTIDE SEQUENCE [LARGE SCALE GENOMIC DNA]</scope>
    <source>
        <strain evidence="4 5">ALL</strain>
    </source>
</reference>
<dbReference type="InterPro" id="IPR050378">
    <property type="entry name" value="Metallo-dep_Hydrolases_sf"/>
</dbReference>
<feature type="compositionally biased region" description="Basic and acidic residues" evidence="2">
    <location>
        <begin position="338"/>
        <end position="351"/>
    </location>
</feature>
<feature type="region of interest" description="Disordered" evidence="2">
    <location>
        <begin position="914"/>
        <end position="937"/>
    </location>
</feature>
<name>A0A4U8UYS9_STECR</name>
<feature type="region of interest" description="Disordered" evidence="2">
    <location>
        <begin position="41"/>
        <end position="113"/>
    </location>
</feature>
<sequence>MFPFLASITFPTKCRFVIRTSLEGVNVEVVPNVVEEELPIGDVPDDQLSTRSSVPSFSKETFSDSPKVKSARSRDSLTSQSPRRTPRSVTPAKSSPRATPPVPASVPSQAATRASAMRKALEVSPGMLEFFGGGPSYGADACFSKIPPQPTDQGRFGRKNLLERESREESPFRSTCNQVSSNTLPAFQPIDNHDARYESCKKNLKWNSSASSFNFVPQCSAPGPDLGEDEEEQRPAEDAKELQTCPVTTISDNQFKQLSMRCNLENGGKSPIEESDWRDAAEDVLRTTGSTVTEDPADSAAQRSGRNKKLRSGLDRTGSSLLDVPGPEIASDSEEQHEDERAEEPFAEDRAWSAAGEAAKKSSPDEAAAATTAAATTRDDEKSMTPERQEEAGSPCQTNGDQNNPDTHDAGHQMRDGTTMPVSANASRGAGGFGELPILIRGGQIVNDDAIFSADVLVEDRVIRQVSTSIPPPPNAIIIEAAGKMVLPAGIDVHTDFATAGSVDDFSLGTKAALAGGTTTVIDVVIPELASESLVAAFDRVKGLAEAKSHCNLALSVCVNRWSDAVKQEMKQLVERGANSFILDLNNDSDLFQAFEQCKSLGAHARILPENKNVVSLLEKRMLQMGIDGPEGYIQSRPAFLEGEQVHRMCVLSQLTNCPFSVLSVTSSQSCRAVAVGRSSGSLVNAEIAVGAFATEPNAYFDKDIKKASSLLLAAPVRTEAKNVDDLMDLMANSPLCVCVSDHRAIKSADRVSCSDFTKMPRGCSAAEERLSVLWEKAVYSGLVDPMRFVAITSSNAAKIFNLYPKKGRIAVGADADIVVWNPKGNQQLSAKEHWSSADVNVFEGLMVHATPSATICEGRLVYQDGKMNIASKGNMGSGRFINLQPNSPHVFGVVQARERMNTPDKVERAKVETKRNDFSDSRPITGTGARGHVEGARSQFESSFSVSGAGDNTKSRASIKMVYPPGGKASGLW</sequence>
<feature type="compositionally biased region" description="Polar residues" evidence="2">
    <location>
        <begin position="76"/>
        <end position="93"/>
    </location>
</feature>
<dbReference type="GO" id="GO:0006208">
    <property type="term" value="P:pyrimidine nucleobase catabolic process"/>
    <property type="evidence" value="ECO:0007669"/>
    <property type="project" value="TreeGrafter"/>
</dbReference>
<dbReference type="InterPro" id="IPR011059">
    <property type="entry name" value="Metal-dep_hydrolase_composite"/>
</dbReference>
<dbReference type="PANTHER" id="PTHR11647">
    <property type="entry name" value="HYDRANTOINASE/DIHYDROPYRIMIDINASE FAMILY MEMBER"/>
    <property type="match status" value="1"/>
</dbReference>
<dbReference type="GO" id="GO:0004157">
    <property type="term" value="F:dihydropyrimidinase activity"/>
    <property type="evidence" value="ECO:0007669"/>
    <property type="project" value="TreeGrafter"/>
</dbReference>
<comment type="similarity">
    <text evidence="1">Belongs to the metallo-dependent hydrolases superfamily. Hydantoinase/dihydropyrimidinase family.</text>
</comment>
<dbReference type="STRING" id="34508.A0A4U8UYS9"/>
<evidence type="ECO:0000256" key="1">
    <source>
        <dbReference type="ARBA" id="ARBA00008829"/>
    </source>
</evidence>
<dbReference type="Gene3D" id="2.30.40.10">
    <property type="entry name" value="Urease, subunit C, domain 1"/>
    <property type="match status" value="1"/>
</dbReference>
<dbReference type="FunFam" id="3.20.20.140:FF:000076">
    <property type="entry name" value="Dihydropyrimidinase like 2"/>
    <property type="match status" value="1"/>
</dbReference>
<dbReference type="SUPFAM" id="SSF51556">
    <property type="entry name" value="Metallo-dependent hydrolases"/>
    <property type="match status" value="1"/>
</dbReference>
<dbReference type="EMBL" id="CM016762">
    <property type="protein sequence ID" value="TMS38115.1"/>
    <property type="molecule type" value="Genomic_DNA"/>
</dbReference>
<comment type="caution">
    <text evidence="4">The sequence shown here is derived from an EMBL/GenBank/DDBJ whole genome shotgun (WGS) entry which is preliminary data.</text>
</comment>
<evidence type="ECO:0000256" key="2">
    <source>
        <dbReference type="SAM" id="MobiDB-lite"/>
    </source>
</evidence>
<evidence type="ECO:0000313" key="4">
    <source>
        <dbReference type="EMBL" id="TMS38115.1"/>
    </source>
</evidence>
<feature type="domain" description="Amidohydrolase-related" evidence="3">
    <location>
        <begin position="700"/>
        <end position="862"/>
    </location>
</feature>
<dbReference type="PANTHER" id="PTHR11647:SF74">
    <property type="entry name" value="PROTEIN UNC-33"/>
    <property type="match status" value="1"/>
</dbReference>
<dbReference type="Proteomes" id="UP000298663">
    <property type="component" value="Chromosome X"/>
</dbReference>
<evidence type="ECO:0000313" key="5">
    <source>
        <dbReference type="Proteomes" id="UP000298663"/>
    </source>
</evidence>
<protein>
    <recommendedName>
        <fullName evidence="3">Amidohydrolase-related domain-containing protein</fullName>
    </recommendedName>
</protein>
<proteinExistence type="inferred from homology"/>
<organism evidence="4 5">
    <name type="scientific">Steinernema carpocapsae</name>
    <name type="common">Entomopathogenic nematode</name>
    <dbReference type="NCBI Taxonomy" id="34508"/>
    <lineage>
        <taxon>Eukaryota</taxon>
        <taxon>Metazoa</taxon>
        <taxon>Ecdysozoa</taxon>
        <taxon>Nematoda</taxon>
        <taxon>Chromadorea</taxon>
        <taxon>Rhabditida</taxon>
        <taxon>Tylenchina</taxon>
        <taxon>Panagrolaimomorpha</taxon>
        <taxon>Strongyloidoidea</taxon>
        <taxon>Steinernematidae</taxon>
        <taxon>Steinernema</taxon>
    </lineage>
</organism>
<feature type="region of interest" description="Disordered" evidence="2">
    <location>
        <begin position="288"/>
        <end position="428"/>
    </location>
</feature>
<dbReference type="OrthoDB" id="10258955at2759"/>
<dbReference type="AlphaFoldDB" id="A0A4U8UYS9"/>
<dbReference type="InterPro" id="IPR006680">
    <property type="entry name" value="Amidohydro-rel"/>
</dbReference>
<keyword evidence="5" id="KW-1185">Reference proteome</keyword>
<dbReference type="EMBL" id="AZBU02000001">
    <property type="protein sequence ID" value="TMS38115.1"/>
    <property type="molecule type" value="Genomic_DNA"/>
</dbReference>
<feature type="compositionally biased region" description="Low complexity" evidence="2">
    <location>
        <begin position="367"/>
        <end position="376"/>
    </location>
</feature>
<gene>
    <name evidence="4" type="ORF">L596_004911</name>
</gene>
<accession>A0A4U8UYS9</accession>
<feature type="compositionally biased region" description="Polar residues" evidence="2">
    <location>
        <begin position="47"/>
        <end position="64"/>
    </location>
</feature>
<dbReference type="Gene3D" id="3.20.20.140">
    <property type="entry name" value="Metal-dependent hydrolases"/>
    <property type="match status" value="1"/>
</dbReference>